<feature type="compositionally biased region" description="Polar residues" evidence="1">
    <location>
        <begin position="70"/>
        <end position="90"/>
    </location>
</feature>
<sequence>MIYLITYGLPDIPATDPLWQSITSTRGHGLEDMDGAVVRYWIPYCRTDTYRTPSSVHLWSSIVDPDTKAPHSSTDPRVIQGINSRPPIQT</sequence>
<dbReference type="AlphaFoldDB" id="A0A9D4MKA8"/>
<accession>A0A9D4MKA8</accession>
<dbReference type="Proteomes" id="UP000828390">
    <property type="component" value="Unassembled WGS sequence"/>
</dbReference>
<comment type="caution">
    <text evidence="2">The sequence shown here is derived from an EMBL/GenBank/DDBJ whole genome shotgun (WGS) entry which is preliminary data.</text>
</comment>
<feature type="region of interest" description="Disordered" evidence="1">
    <location>
        <begin position="65"/>
        <end position="90"/>
    </location>
</feature>
<reference evidence="2" key="1">
    <citation type="journal article" date="2019" name="bioRxiv">
        <title>The Genome of the Zebra Mussel, Dreissena polymorpha: A Resource for Invasive Species Research.</title>
        <authorList>
            <person name="McCartney M.A."/>
            <person name="Auch B."/>
            <person name="Kono T."/>
            <person name="Mallez S."/>
            <person name="Zhang Y."/>
            <person name="Obille A."/>
            <person name="Becker A."/>
            <person name="Abrahante J.E."/>
            <person name="Garbe J."/>
            <person name="Badalamenti J.P."/>
            <person name="Herman A."/>
            <person name="Mangelson H."/>
            <person name="Liachko I."/>
            <person name="Sullivan S."/>
            <person name="Sone E.D."/>
            <person name="Koren S."/>
            <person name="Silverstein K.A.T."/>
            <person name="Beckman K.B."/>
            <person name="Gohl D.M."/>
        </authorList>
    </citation>
    <scope>NUCLEOTIDE SEQUENCE</scope>
    <source>
        <strain evidence="2">Duluth1</strain>
        <tissue evidence="2">Whole animal</tissue>
    </source>
</reference>
<keyword evidence="3" id="KW-1185">Reference proteome</keyword>
<evidence type="ECO:0000256" key="1">
    <source>
        <dbReference type="SAM" id="MobiDB-lite"/>
    </source>
</evidence>
<gene>
    <name evidence="2" type="ORF">DPMN_001070</name>
</gene>
<name>A0A9D4MKA8_DREPO</name>
<evidence type="ECO:0000313" key="3">
    <source>
        <dbReference type="Proteomes" id="UP000828390"/>
    </source>
</evidence>
<evidence type="ECO:0000313" key="2">
    <source>
        <dbReference type="EMBL" id="KAH3877209.1"/>
    </source>
</evidence>
<protein>
    <submittedName>
        <fullName evidence="2">Uncharacterized protein</fullName>
    </submittedName>
</protein>
<proteinExistence type="predicted"/>
<reference evidence="2" key="2">
    <citation type="submission" date="2020-11" db="EMBL/GenBank/DDBJ databases">
        <authorList>
            <person name="McCartney M.A."/>
            <person name="Auch B."/>
            <person name="Kono T."/>
            <person name="Mallez S."/>
            <person name="Becker A."/>
            <person name="Gohl D.M."/>
            <person name="Silverstein K.A.T."/>
            <person name="Koren S."/>
            <person name="Bechman K.B."/>
            <person name="Herman A."/>
            <person name="Abrahante J.E."/>
            <person name="Garbe J."/>
        </authorList>
    </citation>
    <scope>NUCLEOTIDE SEQUENCE</scope>
    <source>
        <strain evidence="2">Duluth1</strain>
        <tissue evidence="2">Whole animal</tissue>
    </source>
</reference>
<dbReference type="EMBL" id="JAIWYP010000001">
    <property type="protein sequence ID" value="KAH3877209.1"/>
    <property type="molecule type" value="Genomic_DNA"/>
</dbReference>
<organism evidence="2 3">
    <name type="scientific">Dreissena polymorpha</name>
    <name type="common">Zebra mussel</name>
    <name type="synonym">Mytilus polymorpha</name>
    <dbReference type="NCBI Taxonomy" id="45954"/>
    <lineage>
        <taxon>Eukaryota</taxon>
        <taxon>Metazoa</taxon>
        <taxon>Spiralia</taxon>
        <taxon>Lophotrochozoa</taxon>
        <taxon>Mollusca</taxon>
        <taxon>Bivalvia</taxon>
        <taxon>Autobranchia</taxon>
        <taxon>Heteroconchia</taxon>
        <taxon>Euheterodonta</taxon>
        <taxon>Imparidentia</taxon>
        <taxon>Neoheterodontei</taxon>
        <taxon>Myida</taxon>
        <taxon>Dreissenoidea</taxon>
        <taxon>Dreissenidae</taxon>
        <taxon>Dreissena</taxon>
    </lineage>
</organism>